<name>A0ABT9NMS3_9ACTN</name>
<dbReference type="SUPFAM" id="SSF53756">
    <property type="entry name" value="UDP-Glycosyltransferase/glycogen phosphorylase"/>
    <property type="match status" value="1"/>
</dbReference>
<keyword evidence="2" id="KW-1185">Reference proteome</keyword>
<organism evidence="1 2">
    <name type="scientific">Nocardioides massiliensis</name>
    <dbReference type="NCBI Taxonomy" id="1325935"/>
    <lineage>
        <taxon>Bacteria</taxon>
        <taxon>Bacillati</taxon>
        <taxon>Actinomycetota</taxon>
        <taxon>Actinomycetes</taxon>
        <taxon>Propionibacteriales</taxon>
        <taxon>Nocardioidaceae</taxon>
        <taxon>Nocardioides</taxon>
    </lineage>
</organism>
<reference evidence="1 2" key="1">
    <citation type="submission" date="2023-07" db="EMBL/GenBank/DDBJ databases">
        <title>Sequencing the genomes of 1000 actinobacteria strains.</title>
        <authorList>
            <person name="Klenk H.-P."/>
        </authorList>
    </citation>
    <scope>NUCLEOTIDE SEQUENCE [LARGE SCALE GENOMIC DNA]</scope>
    <source>
        <strain evidence="1 2">GD13</strain>
    </source>
</reference>
<evidence type="ECO:0000313" key="1">
    <source>
        <dbReference type="EMBL" id="MDP9821626.1"/>
    </source>
</evidence>
<dbReference type="Pfam" id="PF13692">
    <property type="entry name" value="Glyco_trans_1_4"/>
    <property type="match status" value="1"/>
</dbReference>
<accession>A0ABT9NMS3</accession>
<sequence>MPPVLLITSRYEPGMLAEFELGGDVLLVGERVADVAEVPAHDLRRAAPLHGPHGRRAYREARSPAARLAALLAADSRIVALRAAGAELRALDDVAAEALTLGSVLDGPDRYLATRERVLGLVQAGRGDEADQIVGERAEAIRRPRIRADLLGELVWARLACGDASALVLDAVAAELAVADRQLAAGRAYGAVERRATGAAEGYAEAVRTAYHRGLHLDRTTSPLASAPSAYAEVLGASATATRIMGVDARRTPPRPTPRGGRVLVLTWANDNFVGEIVAMLEADDDAQVRVLDVASLPDATAVTSVVRLAAAGLGAPPVGPDPVGWAEQHLRPELEWADTVLLEWCTAAAALVTRVDVGDARVVVRMHSVEAYSLWPALVDWSRVDEAVFVSDHLRDQAAASIPGLRGPGAPLLSVAPLTVDLARFPVVDRPDDARFVLGVVGWSAVAKDVRWALELLTELREHDPRFRLRLVGSELTEGSSPAAAVYHRSVRALLEPLLAADAVDLVGQTDDVPAALAEVGVILSTSVRESFHAGLVEGAATGAAPVVRDWPYFAGRAHGARTLYPDSWIVADRVAAVRRILALAADPGVWREAGRSAAATVRAEQDPAASLAAYRRLLLGDA</sequence>
<proteinExistence type="predicted"/>
<gene>
    <name evidence="1" type="ORF">J2S59_001435</name>
</gene>
<dbReference type="EMBL" id="JAUSQM010000001">
    <property type="protein sequence ID" value="MDP9821626.1"/>
    <property type="molecule type" value="Genomic_DNA"/>
</dbReference>
<dbReference type="RefSeq" id="WP_068120044.1">
    <property type="nucleotide sequence ID" value="NZ_CCXJ01000232.1"/>
</dbReference>
<dbReference type="Proteomes" id="UP001240447">
    <property type="component" value="Unassembled WGS sequence"/>
</dbReference>
<protein>
    <submittedName>
        <fullName evidence="1">Glycosyltransferase involved in cell wall biosynthesis</fullName>
    </submittedName>
</protein>
<comment type="caution">
    <text evidence="1">The sequence shown here is derived from an EMBL/GenBank/DDBJ whole genome shotgun (WGS) entry which is preliminary data.</text>
</comment>
<evidence type="ECO:0000313" key="2">
    <source>
        <dbReference type="Proteomes" id="UP001240447"/>
    </source>
</evidence>
<dbReference type="Gene3D" id="3.40.50.2000">
    <property type="entry name" value="Glycogen Phosphorylase B"/>
    <property type="match status" value="1"/>
</dbReference>